<dbReference type="InterPro" id="IPR036680">
    <property type="entry name" value="SPOR-like_sf"/>
</dbReference>
<evidence type="ECO:0000256" key="1">
    <source>
        <dbReference type="SAM" id="Phobius"/>
    </source>
</evidence>
<dbReference type="GO" id="GO:0042834">
    <property type="term" value="F:peptidoglycan binding"/>
    <property type="evidence" value="ECO:0007669"/>
    <property type="project" value="InterPro"/>
</dbReference>
<dbReference type="InterPro" id="IPR007730">
    <property type="entry name" value="SPOR-like_dom"/>
</dbReference>
<keyword evidence="1" id="KW-1133">Transmembrane helix</keyword>
<feature type="domain" description="SPOR" evidence="2">
    <location>
        <begin position="429"/>
        <end position="511"/>
    </location>
</feature>
<dbReference type="SUPFAM" id="SSF110997">
    <property type="entry name" value="Sporulation related repeat"/>
    <property type="match status" value="1"/>
</dbReference>
<keyword evidence="1" id="KW-0812">Transmembrane</keyword>
<dbReference type="AlphaFoldDB" id="A0A7T0G1Q0"/>
<dbReference type="KEGG" id="nli:G3M70_14970"/>
<protein>
    <submittedName>
        <fullName evidence="3">SPOR domain-containing protein</fullName>
    </submittedName>
</protein>
<feature type="transmembrane region" description="Helical" evidence="1">
    <location>
        <begin position="48"/>
        <end position="68"/>
    </location>
</feature>
<evidence type="ECO:0000313" key="3">
    <source>
        <dbReference type="EMBL" id="QPJ63106.1"/>
    </source>
</evidence>
<name>A0A7T0G1Q0_9BACT</name>
<accession>A0A7T0G1Q0</accession>
<proteinExistence type="predicted"/>
<dbReference type="Pfam" id="PF05036">
    <property type="entry name" value="SPOR"/>
    <property type="match status" value="1"/>
</dbReference>
<feature type="transmembrane region" description="Helical" evidence="1">
    <location>
        <begin position="9"/>
        <end position="28"/>
    </location>
</feature>
<organism evidence="3 4">
    <name type="scientific">Candidatus Nitronauta litoralis</name>
    <dbReference type="NCBI Taxonomy" id="2705533"/>
    <lineage>
        <taxon>Bacteria</taxon>
        <taxon>Pseudomonadati</taxon>
        <taxon>Nitrospinota/Tectimicrobiota group</taxon>
        <taxon>Nitrospinota</taxon>
        <taxon>Nitrospinia</taxon>
        <taxon>Nitrospinales</taxon>
        <taxon>Nitrospinaceae</taxon>
        <taxon>Candidatus Nitronauta</taxon>
    </lineage>
</organism>
<evidence type="ECO:0000313" key="4">
    <source>
        <dbReference type="Proteomes" id="UP000594688"/>
    </source>
</evidence>
<dbReference type="Proteomes" id="UP000594688">
    <property type="component" value="Chromosome"/>
</dbReference>
<sequence length="518" mass="59403">MVYQGFKFIFVRMGVVVMLVITCGYGVLFALHEVFFQGMQVDDSVLKWSLLGTSMVVGFIAFGFIGDWRFANALAGLREIDIKAGREGVTHRFENLIDFTRSSYFWPGTGKRLRQRALREYAEYLLATGVEDSEAQRIFLQAFLRDPEDKRFRDVMVSSLTRKVDPSSKEIDILLLILQAQHYEDKPLVEFLANYFLEQDLFTHKSEPVFRKALELKTGAHKKIARFMLPILLAKKKNDTHTIEFYLYALPEANPEQKEKLMEMIGYCYAEKRFETGDPVLHQKCGEVFSELNPRVRGALIDRAEESRLGGKWKRVRLFTSEDQKVLKELLVKTGIVKPWGRYIREFFSWVFNSILLGLKALVLKAMDGVHQLGGQPTRVKFGVFGFAVFLFLVGAAMVDWQLKTPEPLPDESEGVEWEQKATPKPVPSADNRTYTIQVAAVTTQAKADKLIKAIQRNSIDGAYILKVERKKGGYWYKIRVGTFDTKDQARSIADRMVQLRLIRNYFLIAIKQPAKSS</sequence>
<dbReference type="EMBL" id="CP048685">
    <property type="protein sequence ID" value="QPJ63106.1"/>
    <property type="molecule type" value="Genomic_DNA"/>
</dbReference>
<dbReference type="Gene3D" id="3.30.70.1070">
    <property type="entry name" value="Sporulation related repeat"/>
    <property type="match status" value="1"/>
</dbReference>
<gene>
    <name evidence="3" type="ORF">G3M70_14970</name>
</gene>
<dbReference type="PROSITE" id="PS51724">
    <property type="entry name" value="SPOR"/>
    <property type="match status" value="1"/>
</dbReference>
<keyword evidence="1" id="KW-0472">Membrane</keyword>
<reference evidence="3 4" key="1">
    <citation type="submission" date="2020-02" db="EMBL/GenBank/DDBJ databases">
        <title>Genomic and physiological characterization of two novel Nitrospinaceae genera.</title>
        <authorList>
            <person name="Mueller A.J."/>
            <person name="Jung M.-Y."/>
            <person name="Strachan C.R."/>
            <person name="Herbold C.W."/>
            <person name="Kirkegaard R.H."/>
            <person name="Daims H."/>
        </authorList>
    </citation>
    <scope>NUCLEOTIDE SEQUENCE [LARGE SCALE GENOMIC DNA]</scope>
    <source>
        <strain evidence="3">EB</strain>
    </source>
</reference>
<evidence type="ECO:0000259" key="2">
    <source>
        <dbReference type="PROSITE" id="PS51724"/>
    </source>
</evidence>